<proteinExistence type="inferred from homology"/>
<dbReference type="RefSeq" id="WP_285760941.1">
    <property type="nucleotide sequence ID" value="NZ_BSQG01000007.1"/>
</dbReference>
<dbReference type="PANTHER" id="PTHR33452:SF1">
    <property type="entry name" value="INNER MEMBRANE PROTEIN YPHA-RELATED"/>
    <property type="match status" value="1"/>
</dbReference>
<feature type="transmembrane region" description="Helical" evidence="7">
    <location>
        <begin position="12"/>
        <end position="34"/>
    </location>
</feature>
<dbReference type="EMBL" id="BSQG01000007">
    <property type="protein sequence ID" value="GLU49422.1"/>
    <property type="molecule type" value="Genomic_DNA"/>
</dbReference>
<keyword evidence="9" id="KW-1185">Reference proteome</keyword>
<reference evidence="8" key="1">
    <citation type="submission" date="2023-02" db="EMBL/GenBank/DDBJ databases">
        <title>Nocardiopsis ansamitocini NBRC 112285.</title>
        <authorList>
            <person name="Ichikawa N."/>
            <person name="Sato H."/>
            <person name="Tonouchi N."/>
        </authorList>
    </citation>
    <scope>NUCLEOTIDE SEQUENCE</scope>
    <source>
        <strain evidence="8">NBRC 112285</strain>
    </source>
</reference>
<keyword evidence="3" id="KW-1003">Cell membrane</keyword>
<feature type="transmembrane region" description="Helical" evidence="7">
    <location>
        <begin position="46"/>
        <end position="65"/>
    </location>
</feature>
<name>A0A9W6P9C9_9ACTN</name>
<comment type="subcellular location">
    <subcellularLocation>
        <location evidence="1">Cell membrane</location>
        <topology evidence="1">Multi-pass membrane protein</topology>
    </subcellularLocation>
</comment>
<evidence type="ECO:0000256" key="4">
    <source>
        <dbReference type="ARBA" id="ARBA00022692"/>
    </source>
</evidence>
<evidence type="ECO:0000313" key="9">
    <source>
        <dbReference type="Proteomes" id="UP001165092"/>
    </source>
</evidence>
<sequence>MAETTRHTRAWAADITALVARVAVGLVFIAHGLQKLGGGVGGTAEMFAAMGIPLPQVAAVVAIVIEVGAGAALLIGLGLPVAGILLAAQMLGAFVFVHTSDPLLGGYELVLVLGAAALASGFNGGTLAVDRFLPWGRSAVRATEPVSRSS</sequence>
<dbReference type="AlphaFoldDB" id="A0A9W6P9C9"/>
<evidence type="ECO:0000256" key="1">
    <source>
        <dbReference type="ARBA" id="ARBA00004651"/>
    </source>
</evidence>
<evidence type="ECO:0000313" key="8">
    <source>
        <dbReference type="EMBL" id="GLU49422.1"/>
    </source>
</evidence>
<protein>
    <recommendedName>
        <fullName evidence="10">DoxX family protein</fullName>
    </recommendedName>
</protein>
<dbReference type="PANTHER" id="PTHR33452">
    <property type="entry name" value="OXIDOREDUCTASE CATD-RELATED"/>
    <property type="match status" value="1"/>
</dbReference>
<evidence type="ECO:0008006" key="10">
    <source>
        <dbReference type="Google" id="ProtNLM"/>
    </source>
</evidence>
<accession>A0A9W6P9C9</accession>
<evidence type="ECO:0000256" key="7">
    <source>
        <dbReference type="SAM" id="Phobius"/>
    </source>
</evidence>
<evidence type="ECO:0000256" key="5">
    <source>
        <dbReference type="ARBA" id="ARBA00022989"/>
    </source>
</evidence>
<gene>
    <name evidence="8" type="ORF">Nans01_37730</name>
</gene>
<evidence type="ECO:0000256" key="6">
    <source>
        <dbReference type="ARBA" id="ARBA00023136"/>
    </source>
</evidence>
<dbReference type="InterPro" id="IPR032808">
    <property type="entry name" value="DoxX"/>
</dbReference>
<dbReference type="GO" id="GO:0005886">
    <property type="term" value="C:plasma membrane"/>
    <property type="evidence" value="ECO:0007669"/>
    <property type="project" value="UniProtKB-SubCell"/>
</dbReference>
<comment type="similarity">
    <text evidence="2">Belongs to the DoxX family.</text>
</comment>
<dbReference type="Proteomes" id="UP001165092">
    <property type="component" value="Unassembled WGS sequence"/>
</dbReference>
<keyword evidence="5 7" id="KW-1133">Transmembrane helix</keyword>
<comment type="caution">
    <text evidence="8">The sequence shown here is derived from an EMBL/GenBank/DDBJ whole genome shotgun (WGS) entry which is preliminary data.</text>
</comment>
<dbReference type="Pfam" id="PF07681">
    <property type="entry name" value="DoxX"/>
    <property type="match status" value="1"/>
</dbReference>
<organism evidence="8 9">
    <name type="scientific">Nocardiopsis ansamitocini</name>
    <dbReference type="NCBI Taxonomy" id="1670832"/>
    <lineage>
        <taxon>Bacteria</taxon>
        <taxon>Bacillati</taxon>
        <taxon>Actinomycetota</taxon>
        <taxon>Actinomycetes</taxon>
        <taxon>Streptosporangiales</taxon>
        <taxon>Nocardiopsidaceae</taxon>
        <taxon>Nocardiopsis</taxon>
    </lineage>
</organism>
<keyword evidence="6 7" id="KW-0472">Membrane</keyword>
<keyword evidence="4 7" id="KW-0812">Transmembrane</keyword>
<feature type="transmembrane region" description="Helical" evidence="7">
    <location>
        <begin position="109"/>
        <end position="129"/>
    </location>
</feature>
<evidence type="ECO:0000256" key="2">
    <source>
        <dbReference type="ARBA" id="ARBA00006679"/>
    </source>
</evidence>
<feature type="transmembrane region" description="Helical" evidence="7">
    <location>
        <begin position="72"/>
        <end position="97"/>
    </location>
</feature>
<dbReference type="InterPro" id="IPR051907">
    <property type="entry name" value="DoxX-like_oxidoreductase"/>
</dbReference>
<evidence type="ECO:0000256" key="3">
    <source>
        <dbReference type="ARBA" id="ARBA00022475"/>
    </source>
</evidence>